<evidence type="ECO:0000256" key="9">
    <source>
        <dbReference type="SAM" id="MobiDB-lite"/>
    </source>
</evidence>
<dbReference type="PROSITE" id="PS51030">
    <property type="entry name" value="NUCLEAR_REC_DBD_2"/>
    <property type="match status" value="1"/>
</dbReference>
<dbReference type="SUPFAM" id="SSF48508">
    <property type="entry name" value="Nuclear receptor ligand-binding domain"/>
    <property type="match status" value="1"/>
</dbReference>
<feature type="region of interest" description="Disordered" evidence="9">
    <location>
        <begin position="744"/>
        <end position="772"/>
    </location>
</feature>
<protein>
    <submittedName>
        <fullName evidence="13">Uncharacterized protein</fullName>
    </submittedName>
</protein>
<dbReference type="InterPro" id="IPR001628">
    <property type="entry name" value="Znf_hrmn_rcpt"/>
</dbReference>
<keyword evidence="4" id="KW-0805">Transcription regulation</keyword>
<dbReference type="InterPro" id="IPR001723">
    <property type="entry name" value="Nuclear_hrmn_rcpt"/>
</dbReference>
<dbReference type="Pfam" id="PF00105">
    <property type="entry name" value="zf-C4"/>
    <property type="match status" value="1"/>
</dbReference>
<evidence type="ECO:0000256" key="2">
    <source>
        <dbReference type="ARBA" id="ARBA00022771"/>
    </source>
</evidence>
<dbReference type="SMART" id="SM00430">
    <property type="entry name" value="HOLI"/>
    <property type="match status" value="1"/>
</dbReference>
<evidence type="ECO:0000313" key="14">
    <source>
        <dbReference type="Proteomes" id="UP000663845"/>
    </source>
</evidence>
<evidence type="ECO:0000256" key="6">
    <source>
        <dbReference type="ARBA" id="ARBA00023163"/>
    </source>
</evidence>
<sequence>MNLPSRSEIILSKINKFYQINVTDSDEIVKYALQQLLQHWSGVLEAATTASDDELFFLNCSRAFLTNVFTVAWSKDLFKNDHSFTRQVLRTSFDLLINHIDIYTNKTTTFLISNINLIMVLASGLISILWCSDIDLFNDYEYQLLLAMRKYVDQDFTHDDLTDGILSFVWNLSDSTILIPLLLKAGYAKSLIEWINTCQTKFRDDKQIALLSILLNMIRHDDGIDKFRALNTLNAIQNVPIEPSQLLQRTMVYILLTDVNQLKLESTEILNMLVQLIIDAANSANHRYDGSHICEPLTGCKGFFKRSIRKQVLYTCLSTKDCPINKFMRNRCQYCRLQKCLQVGMRVEAVQNERRPYSSKHDLMTHGNTNQMRKQNETNLLNSSSNDIQCFLNNNNNNNNNNRNDTIRIINENKTLHSILTSTSRVQTPTTPAFLSPPSSSSSSSLSTTTTSLHIDCNIKTETTNNHNTAAITKAFDNLAKAAAQSRANTNNEALTLMQQQYLLNEKHYWGQVERPIMTSETSIFTITPPTPPTNRDIQPSNSFICESASRILFQSIDWIKSNSCFQTLDTNIQIILIQNNWLSLFILSLLQCSSIVNLSNILSTLLSKKFDNLDLNKYHQLRRIQSLLYEFDRLHVTPMEYAYLKLISIFNPNNNIECIRIYDQIDAYRILTYKELHDYLNDRLVITSYDECRLGRLILKLSSLPEFDTNIIEEIFFVGLIGSVQIHKIIPCILKMNVVSSSASSSSPSSPPSPMIKCEKTDQQSLVSSSL</sequence>
<keyword evidence="1" id="KW-0479">Metal-binding</keyword>
<feature type="domain" description="Nuclear receptor" evidence="11">
    <location>
        <begin position="271"/>
        <end position="352"/>
    </location>
</feature>
<evidence type="ECO:0000256" key="10">
    <source>
        <dbReference type="SAM" id="Phobius"/>
    </source>
</evidence>
<reference evidence="13" key="1">
    <citation type="submission" date="2021-02" db="EMBL/GenBank/DDBJ databases">
        <authorList>
            <person name="Nowell W R."/>
        </authorList>
    </citation>
    <scope>NUCLEOTIDE SEQUENCE</scope>
</reference>
<evidence type="ECO:0000256" key="5">
    <source>
        <dbReference type="ARBA" id="ARBA00023125"/>
    </source>
</evidence>
<name>A0A815RKJ6_9BILA</name>
<keyword evidence="3" id="KW-0862">Zinc</keyword>
<dbReference type="PRINTS" id="PR00398">
    <property type="entry name" value="STRDHORMONER"/>
</dbReference>
<keyword evidence="10" id="KW-0812">Transmembrane</keyword>
<dbReference type="PANTHER" id="PTHR24083">
    <property type="entry name" value="NUCLEAR HORMONE RECEPTOR"/>
    <property type="match status" value="1"/>
</dbReference>
<keyword evidence="2" id="KW-0863">Zinc-finger</keyword>
<dbReference type="EMBL" id="CAJNOG010001892">
    <property type="protein sequence ID" value="CAF1478022.1"/>
    <property type="molecule type" value="Genomic_DNA"/>
</dbReference>
<dbReference type="GO" id="GO:0043565">
    <property type="term" value="F:sequence-specific DNA binding"/>
    <property type="evidence" value="ECO:0007669"/>
    <property type="project" value="InterPro"/>
</dbReference>
<comment type="caution">
    <text evidence="13">The sequence shown here is derived from an EMBL/GenBank/DDBJ whole genome shotgun (WGS) entry which is preliminary data.</text>
</comment>
<dbReference type="InterPro" id="IPR035500">
    <property type="entry name" value="NHR-like_dom_sf"/>
</dbReference>
<dbReference type="Pfam" id="PF00104">
    <property type="entry name" value="Hormone_recep"/>
    <property type="match status" value="1"/>
</dbReference>
<dbReference type="SUPFAM" id="SSF57716">
    <property type="entry name" value="Glucocorticoid receptor-like (DNA-binding domain)"/>
    <property type="match status" value="1"/>
</dbReference>
<evidence type="ECO:0000259" key="12">
    <source>
        <dbReference type="PROSITE" id="PS51843"/>
    </source>
</evidence>
<keyword evidence="10" id="KW-0472">Membrane</keyword>
<dbReference type="InterPro" id="IPR050274">
    <property type="entry name" value="Nuclear_hormone_rcpt_NR2"/>
</dbReference>
<organism evidence="13 14">
    <name type="scientific">Adineta steineri</name>
    <dbReference type="NCBI Taxonomy" id="433720"/>
    <lineage>
        <taxon>Eukaryota</taxon>
        <taxon>Metazoa</taxon>
        <taxon>Spiralia</taxon>
        <taxon>Gnathifera</taxon>
        <taxon>Rotifera</taxon>
        <taxon>Eurotatoria</taxon>
        <taxon>Bdelloidea</taxon>
        <taxon>Adinetida</taxon>
        <taxon>Adinetidae</taxon>
        <taxon>Adineta</taxon>
    </lineage>
</organism>
<dbReference type="Gene3D" id="1.10.565.10">
    <property type="entry name" value="Retinoid X Receptor"/>
    <property type="match status" value="1"/>
</dbReference>
<proteinExistence type="predicted"/>
<keyword evidence="5" id="KW-0238">DNA-binding</keyword>
<feature type="domain" description="NR LBD" evidence="12">
    <location>
        <begin position="509"/>
        <end position="738"/>
    </location>
</feature>
<evidence type="ECO:0000256" key="3">
    <source>
        <dbReference type="ARBA" id="ARBA00022833"/>
    </source>
</evidence>
<dbReference type="PROSITE" id="PS51843">
    <property type="entry name" value="NR_LBD"/>
    <property type="match status" value="1"/>
</dbReference>
<feature type="region of interest" description="Disordered" evidence="9">
    <location>
        <begin position="424"/>
        <end position="448"/>
    </location>
</feature>
<dbReference type="PRINTS" id="PR00047">
    <property type="entry name" value="STROIDFINGER"/>
</dbReference>
<dbReference type="GO" id="GO:0003700">
    <property type="term" value="F:DNA-binding transcription factor activity"/>
    <property type="evidence" value="ECO:0007669"/>
    <property type="project" value="InterPro"/>
</dbReference>
<evidence type="ECO:0000256" key="4">
    <source>
        <dbReference type="ARBA" id="ARBA00023015"/>
    </source>
</evidence>
<evidence type="ECO:0000256" key="7">
    <source>
        <dbReference type="ARBA" id="ARBA00023170"/>
    </source>
</evidence>
<dbReference type="Gene3D" id="3.30.50.10">
    <property type="entry name" value="Erythroid Transcription Factor GATA-1, subunit A"/>
    <property type="match status" value="1"/>
</dbReference>
<accession>A0A815RKJ6</accession>
<keyword evidence="8" id="KW-0539">Nucleus</keyword>
<keyword evidence="6" id="KW-0804">Transcription</keyword>
<keyword evidence="10" id="KW-1133">Transmembrane helix</keyword>
<gene>
    <name evidence="13" type="ORF">JYZ213_LOCUS42201</name>
</gene>
<feature type="transmembrane region" description="Helical" evidence="10">
    <location>
        <begin position="110"/>
        <end position="130"/>
    </location>
</feature>
<dbReference type="GO" id="GO:0008270">
    <property type="term" value="F:zinc ion binding"/>
    <property type="evidence" value="ECO:0007669"/>
    <property type="project" value="UniProtKB-KW"/>
</dbReference>
<dbReference type="SMART" id="SM00399">
    <property type="entry name" value="ZnF_C4"/>
    <property type="match status" value="1"/>
</dbReference>
<dbReference type="InterPro" id="IPR000536">
    <property type="entry name" value="Nucl_hrmn_rcpt_lig-bd"/>
</dbReference>
<keyword evidence="7" id="KW-0675">Receptor</keyword>
<evidence type="ECO:0000256" key="8">
    <source>
        <dbReference type="ARBA" id="ARBA00023242"/>
    </source>
</evidence>
<evidence type="ECO:0000259" key="11">
    <source>
        <dbReference type="PROSITE" id="PS51030"/>
    </source>
</evidence>
<evidence type="ECO:0000313" key="13">
    <source>
        <dbReference type="EMBL" id="CAF1478022.1"/>
    </source>
</evidence>
<feature type="compositionally biased region" description="Low complexity" evidence="9">
    <location>
        <begin position="428"/>
        <end position="448"/>
    </location>
</feature>
<dbReference type="AlphaFoldDB" id="A0A815RKJ6"/>
<evidence type="ECO:0000256" key="1">
    <source>
        <dbReference type="ARBA" id="ARBA00022723"/>
    </source>
</evidence>
<dbReference type="InterPro" id="IPR013088">
    <property type="entry name" value="Znf_NHR/GATA"/>
</dbReference>
<dbReference type="Proteomes" id="UP000663845">
    <property type="component" value="Unassembled WGS sequence"/>
</dbReference>